<dbReference type="OrthoDB" id="9801056at2"/>
<evidence type="ECO:0000259" key="1">
    <source>
        <dbReference type="Pfam" id="PF01370"/>
    </source>
</evidence>
<dbReference type="eggNOG" id="COG0451">
    <property type="taxonomic scope" value="Bacteria"/>
</dbReference>
<dbReference type="AlphaFoldDB" id="D9SE01"/>
<organism evidence="2 3">
    <name type="scientific">Gallionella capsiferriformans (strain ES-2)</name>
    <name type="common">Gallionella ferruginea capsiferriformans (strain ES-2)</name>
    <dbReference type="NCBI Taxonomy" id="395494"/>
    <lineage>
        <taxon>Bacteria</taxon>
        <taxon>Pseudomonadati</taxon>
        <taxon>Pseudomonadota</taxon>
        <taxon>Betaproteobacteria</taxon>
        <taxon>Nitrosomonadales</taxon>
        <taxon>Gallionellaceae</taxon>
        <taxon>Gallionella</taxon>
    </lineage>
</organism>
<sequence>MTRMLVTGASGFVGSMLCAELARRVLDVRAALRDSANLDIAGCETVQISSIDFKTDWGDALTGVSVVIHLAARVHVMHDISASPLAEFRRVNVAGTENLARQAARAGVKRLVYVSSIKVNGEATDGVRTFSELDVPDPQDPYGVSKYEAEQALHRVAAETGLEVVIVRPPLVYGAGVKGNFAQMLKVLARGIPLPLASVNNQRSLIYVGNLVDALILCATHPAAAGQTYLVSDGEDISTPDLLRQLGDAMGHPARLLPCPQALLTLAGRMTGKADQVERLLGFLQIDNGKICRELDWTPPYTLPQGLQLTAGTP</sequence>
<dbReference type="RefSeq" id="WP_013294725.1">
    <property type="nucleotide sequence ID" value="NC_014394.1"/>
</dbReference>
<protein>
    <submittedName>
        <fullName evidence="2">NAD-dependent epimerase/dehydratase</fullName>
    </submittedName>
</protein>
<proteinExistence type="predicted"/>
<reference evidence="2 3" key="1">
    <citation type="submission" date="2010-08" db="EMBL/GenBank/DDBJ databases">
        <title>Complete sequence of Gallionella capsiferriformans ES-2.</title>
        <authorList>
            <consortium name="US DOE Joint Genome Institute"/>
            <person name="Lucas S."/>
            <person name="Copeland A."/>
            <person name="Lapidus A."/>
            <person name="Cheng J.-F."/>
            <person name="Bruce D."/>
            <person name="Goodwin L."/>
            <person name="Pitluck S."/>
            <person name="Chertkov O."/>
            <person name="Davenport K.W."/>
            <person name="Detter J.C."/>
            <person name="Han C."/>
            <person name="Tapia R."/>
            <person name="Land M."/>
            <person name="Hauser L."/>
            <person name="Chang Y.-J."/>
            <person name="Jeffries C."/>
            <person name="Kyrpides N."/>
            <person name="Ivanova N."/>
            <person name="Mikhailova N."/>
            <person name="Shelobolina E.S."/>
            <person name="Picardal F."/>
            <person name="Roden E."/>
            <person name="Emerson D."/>
            <person name="Woyke T."/>
        </authorList>
    </citation>
    <scope>NUCLEOTIDE SEQUENCE [LARGE SCALE GENOMIC DNA]</scope>
    <source>
        <strain evidence="2 3">ES-2</strain>
    </source>
</reference>
<dbReference type="EMBL" id="CP002159">
    <property type="protein sequence ID" value="ADL56823.1"/>
    <property type="molecule type" value="Genomic_DNA"/>
</dbReference>
<keyword evidence="3" id="KW-1185">Reference proteome</keyword>
<dbReference type="InterPro" id="IPR001509">
    <property type="entry name" value="Epimerase_deHydtase"/>
</dbReference>
<dbReference type="Proteomes" id="UP000001235">
    <property type="component" value="Chromosome"/>
</dbReference>
<dbReference type="SUPFAM" id="SSF51735">
    <property type="entry name" value="NAD(P)-binding Rossmann-fold domains"/>
    <property type="match status" value="1"/>
</dbReference>
<dbReference type="Gene3D" id="3.40.50.720">
    <property type="entry name" value="NAD(P)-binding Rossmann-like Domain"/>
    <property type="match status" value="1"/>
</dbReference>
<dbReference type="InterPro" id="IPR036291">
    <property type="entry name" value="NAD(P)-bd_dom_sf"/>
</dbReference>
<dbReference type="STRING" id="395494.Galf_2831"/>
<dbReference type="PANTHER" id="PTHR43245">
    <property type="entry name" value="BIFUNCTIONAL POLYMYXIN RESISTANCE PROTEIN ARNA"/>
    <property type="match status" value="1"/>
</dbReference>
<feature type="domain" description="NAD-dependent epimerase/dehydratase" evidence="1">
    <location>
        <begin position="4"/>
        <end position="229"/>
    </location>
</feature>
<name>D9SE01_GALCS</name>
<dbReference type="PANTHER" id="PTHR43245:SF58">
    <property type="entry name" value="BLL5923 PROTEIN"/>
    <property type="match status" value="1"/>
</dbReference>
<evidence type="ECO:0000313" key="2">
    <source>
        <dbReference type="EMBL" id="ADL56823.1"/>
    </source>
</evidence>
<dbReference type="CDD" id="cd05232">
    <property type="entry name" value="UDP_G4E_4_SDR_e"/>
    <property type="match status" value="1"/>
</dbReference>
<dbReference type="KEGG" id="gca:Galf_2831"/>
<accession>D9SE01</accession>
<dbReference type="HOGENOM" id="CLU_007383_6_1_4"/>
<evidence type="ECO:0000313" key="3">
    <source>
        <dbReference type="Proteomes" id="UP000001235"/>
    </source>
</evidence>
<dbReference type="Pfam" id="PF01370">
    <property type="entry name" value="Epimerase"/>
    <property type="match status" value="1"/>
</dbReference>
<gene>
    <name evidence="2" type="ordered locus">Galf_2831</name>
</gene>
<dbReference type="InterPro" id="IPR050177">
    <property type="entry name" value="Lipid_A_modif_metabolic_enz"/>
</dbReference>